<sequence>MTYLTQYYDRSVLSLLIYPYASSFEAFDENGKHIVNRSEYNNWKCVEMEKKLKMLRQLNHHRRRLEVVVVVVVVVASNEDGIGGGSDGGGYGGR</sequence>
<gene>
    <name evidence="1" type="ORF">QVD17_00673</name>
</gene>
<protein>
    <submittedName>
        <fullName evidence="1">Uncharacterized protein</fullName>
    </submittedName>
</protein>
<dbReference type="AlphaFoldDB" id="A0AAD8L8A1"/>
<evidence type="ECO:0000313" key="1">
    <source>
        <dbReference type="EMBL" id="KAK1434918.1"/>
    </source>
</evidence>
<accession>A0AAD8L8A1</accession>
<reference evidence="1" key="1">
    <citation type="journal article" date="2023" name="bioRxiv">
        <title>Improved chromosome-level genome assembly for marigold (Tagetes erecta).</title>
        <authorList>
            <person name="Jiang F."/>
            <person name="Yuan L."/>
            <person name="Wang S."/>
            <person name="Wang H."/>
            <person name="Xu D."/>
            <person name="Wang A."/>
            <person name="Fan W."/>
        </authorList>
    </citation>
    <scope>NUCLEOTIDE SEQUENCE</scope>
    <source>
        <strain evidence="1">WSJ</strain>
        <tissue evidence="1">Leaf</tissue>
    </source>
</reference>
<proteinExistence type="predicted"/>
<dbReference type="EMBL" id="JAUHHV010000001">
    <property type="protein sequence ID" value="KAK1434918.1"/>
    <property type="molecule type" value="Genomic_DNA"/>
</dbReference>
<name>A0AAD8L8A1_TARER</name>
<dbReference type="Proteomes" id="UP001229421">
    <property type="component" value="Unassembled WGS sequence"/>
</dbReference>
<evidence type="ECO:0000313" key="2">
    <source>
        <dbReference type="Proteomes" id="UP001229421"/>
    </source>
</evidence>
<comment type="caution">
    <text evidence="1">The sequence shown here is derived from an EMBL/GenBank/DDBJ whole genome shotgun (WGS) entry which is preliminary data.</text>
</comment>
<organism evidence="1 2">
    <name type="scientific">Tagetes erecta</name>
    <name type="common">African marigold</name>
    <dbReference type="NCBI Taxonomy" id="13708"/>
    <lineage>
        <taxon>Eukaryota</taxon>
        <taxon>Viridiplantae</taxon>
        <taxon>Streptophyta</taxon>
        <taxon>Embryophyta</taxon>
        <taxon>Tracheophyta</taxon>
        <taxon>Spermatophyta</taxon>
        <taxon>Magnoliopsida</taxon>
        <taxon>eudicotyledons</taxon>
        <taxon>Gunneridae</taxon>
        <taxon>Pentapetalae</taxon>
        <taxon>asterids</taxon>
        <taxon>campanulids</taxon>
        <taxon>Asterales</taxon>
        <taxon>Asteraceae</taxon>
        <taxon>Asteroideae</taxon>
        <taxon>Heliantheae alliance</taxon>
        <taxon>Tageteae</taxon>
        <taxon>Tagetes</taxon>
    </lineage>
</organism>
<keyword evidence="2" id="KW-1185">Reference proteome</keyword>